<keyword evidence="1" id="KW-0539">Nucleus</keyword>
<dbReference type="InterPro" id="IPR001138">
    <property type="entry name" value="Zn2Cys6_DnaBD"/>
</dbReference>
<accession>A0A0A1SPA7</accession>
<proteinExistence type="predicted"/>
<evidence type="ECO:0000313" key="4">
    <source>
        <dbReference type="EMBL" id="CEJ79826.1"/>
    </source>
</evidence>
<gene>
    <name evidence="4" type="ORF">VHEMI00043</name>
</gene>
<organism evidence="4 5">
    <name type="scientific">[Torrubiella] hemipterigena</name>
    <dbReference type="NCBI Taxonomy" id="1531966"/>
    <lineage>
        <taxon>Eukaryota</taxon>
        <taxon>Fungi</taxon>
        <taxon>Dikarya</taxon>
        <taxon>Ascomycota</taxon>
        <taxon>Pezizomycotina</taxon>
        <taxon>Sordariomycetes</taxon>
        <taxon>Hypocreomycetidae</taxon>
        <taxon>Hypocreales</taxon>
        <taxon>Clavicipitaceae</taxon>
        <taxon>Clavicipitaceae incertae sedis</taxon>
        <taxon>'Torrubiella' clade</taxon>
    </lineage>
</organism>
<protein>
    <recommendedName>
        <fullName evidence="3">Zn(2)-C6 fungal-type domain-containing protein</fullName>
    </recommendedName>
</protein>
<dbReference type="CDD" id="cd00067">
    <property type="entry name" value="GAL4"/>
    <property type="match status" value="1"/>
</dbReference>
<dbReference type="HOGENOM" id="CLU_053749_0_0_1"/>
<dbReference type="PROSITE" id="PS00463">
    <property type="entry name" value="ZN2_CY6_FUNGAL_1"/>
    <property type="match status" value="1"/>
</dbReference>
<evidence type="ECO:0000256" key="1">
    <source>
        <dbReference type="ARBA" id="ARBA00023242"/>
    </source>
</evidence>
<evidence type="ECO:0000259" key="3">
    <source>
        <dbReference type="PROSITE" id="PS50048"/>
    </source>
</evidence>
<dbReference type="Proteomes" id="UP000039046">
    <property type="component" value="Unassembled WGS sequence"/>
</dbReference>
<dbReference type="AlphaFoldDB" id="A0A0A1SPA7"/>
<dbReference type="InterPro" id="IPR036864">
    <property type="entry name" value="Zn2-C6_fun-type_DNA-bd_sf"/>
</dbReference>
<evidence type="ECO:0000313" key="5">
    <source>
        <dbReference type="Proteomes" id="UP000039046"/>
    </source>
</evidence>
<name>A0A0A1SPA7_9HYPO</name>
<feature type="compositionally biased region" description="Low complexity" evidence="2">
    <location>
        <begin position="67"/>
        <end position="80"/>
    </location>
</feature>
<feature type="region of interest" description="Disordered" evidence="2">
    <location>
        <begin position="41"/>
        <end position="110"/>
    </location>
</feature>
<dbReference type="SUPFAM" id="SSF57701">
    <property type="entry name" value="Zn2/Cys6 DNA-binding domain"/>
    <property type="match status" value="1"/>
</dbReference>
<reference evidence="4 5" key="1">
    <citation type="journal article" date="2015" name="Genome Announc.">
        <title>Draft Genome Sequence and Gene Annotation of the Entomopathogenic Fungus Verticillium hemipterigenum.</title>
        <authorList>
            <person name="Horn F."/>
            <person name="Habel A."/>
            <person name="Scharf D.H."/>
            <person name="Dworschak J."/>
            <person name="Brakhage A.A."/>
            <person name="Guthke R."/>
            <person name="Hertweck C."/>
            <person name="Linde J."/>
        </authorList>
    </citation>
    <scope>NUCLEOTIDE SEQUENCE [LARGE SCALE GENOMIC DNA]</scope>
</reference>
<dbReference type="GO" id="GO:0000981">
    <property type="term" value="F:DNA-binding transcription factor activity, RNA polymerase II-specific"/>
    <property type="evidence" value="ECO:0007669"/>
    <property type="project" value="InterPro"/>
</dbReference>
<sequence>MTMGPSREACDRCHAMKTRCVRASSVHACVRCTRLGFDCHYSPPGKTGRPPGSKRKPSVTEKRSEKSSATTTTTSTPRSSPHTRPVPCRKPRRQQSLHQQDDIASLVSSASSVSSVGGLNAVTSARDFADVDFFNTPPSVPEEESMNLFFMDDYIPELNDQFAHSQSASSPPETYSLMGGNQFQYPEPKSAYSAPSNPYTGEDDLLHTLLDMQTRLAKINKHLARSGNTTTDIDDIHRTTETLISILDGYDERTGQQIAPVLSSGNGVVVLLLSSCYVSLIQAYESVATTLRADLQKSSGSESMTGMQPQHFLFPNMMPSVTVGSVGLSMPQKAITEVNLHVVAQTVQRLKTAMNNCSTRMAMPRFMQSHPALANASGLGSIWGSSQVQSNFAPVSEFTSAVAGSKMPEDSLYGHHLATSTF</sequence>
<dbReference type="OrthoDB" id="4869961at2759"/>
<keyword evidence="5" id="KW-1185">Reference proteome</keyword>
<dbReference type="STRING" id="1531966.A0A0A1SPA7"/>
<dbReference type="Pfam" id="PF00172">
    <property type="entry name" value="Zn_clus"/>
    <property type="match status" value="1"/>
</dbReference>
<dbReference type="PROSITE" id="PS50048">
    <property type="entry name" value="ZN2_CY6_FUNGAL_2"/>
    <property type="match status" value="1"/>
</dbReference>
<dbReference type="SMART" id="SM00066">
    <property type="entry name" value="GAL4"/>
    <property type="match status" value="1"/>
</dbReference>
<feature type="domain" description="Zn(2)-C6 fungal-type" evidence="3">
    <location>
        <begin position="9"/>
        <end position="41"/>
    </location>
</feature>
<dbReference type="GO" id="GO:0008270">
    <property type="term" value="F:zinc ion binding"/>
    <property type="evidence" value="ECO:0007669"/>
    <property type="project" value="InterPro"/>
</dbReference>
<evidence type="ECO:0000256" key="2">
    <source>
        <dbReference type="SAM" id="MobiDB-lite"/>
    </source>
</evidence>
<dbReference type="Gene3D" id="4.10.240.10">
    <property type="entry name" value="Zn(2)-C6 fungal-type DNA-binding domain"/>
    <property type="match status" value="1"/>
</dbReference>
<dbReference type="EMBL" id="CDHN01000001">
    <property type="protein sequence ID" value="CEJ79826.1"/>
    <property type="molecule type" value="Genomic_DNA"/>
</dbReference>